<comment type="caution">
    <text evidence="4">The sequence shown here is derived from an EMBL/GenBank/DDBJ whole genome shotgun (WGS) entry which is preliminary data.</text>
</comment>
<keyword evidence="5" id="KW-1185">Reference proteome</keyword>
<dbReference type="PRINTS" id="PR00412">
    <property type="entry name" value="EPOXHYDRLASE"/>
</dbReference>
<sequence length="294" mass="32789">MPFFKRSDQISLWYLDEGPQYGPVILLVHGLTCDVHDWSWQAPFLLSLGYRTISLDVRGHGRSSAPTPTPNITSWPGPDASPSIIDYYPQTCAYDAAALLDHLSIKSAILIGHSQGDLITYHLATIRPDLVRALVGIEGIYRWDNAMREANAWFFAQPDKVVENMVAFFGYTYPPDTPTFMKAWHARRAREMDEEVLFALAYGGWGDPEFGLGRTEVAVKTWSGNLKCPHLVVGGSEEAVHVDRGVLPRGSELDEIVLIEGKGHWLHQADSERFNEVLKAWLGKIGALPETTEA</sequence>
<dbReference type="SUPFAM" id="SSF53474">
    <property type="entry name" value="alpha/beta-Hydrolases"/>
    <property type="match status" value="1"/>
</dbReference>
<dbReference type="EMBL" id="JAULSV010000005">
    <property type="protein sequence ID" value="KAK0643353.1"/>
    <property type="molecule type" value="Genomic_DNA"/>
</dbReference>
<reference evidence="4" key="1">
    <citation type="submission" date="2023-06" db="EMBL/GenBank/DDBJ databases">
        <title>Genome-scale phylogeny and comparative genomics of the fungal order Sordariales.</title>
        <authorList>
            <consortium name="Lawrence Berkeley National Laboratory"/>
            <person name="Hensen N."/>
            <person name="Bonometti L."/>
            <person name="Westerberg I."/>
            <person name="Brannstrom I.O."/>
            <person name="Guillou S."/>
            <person name="Cros-Aarteil S."/>
            <person name="Calhoun S."/>
            <person name="Haridas S."/>
            <person name="Kuo A."/>
            <person name="Mondo S."/>
            <person name="Pangilinan J."/>
            <person name="Riley R."/>
            <person name="Labutti K."/>
            <person name="Andreopoulos B."/>
            <person name="Lipzen A."/>
            <person name="Chen C."/>
            <person name="Yanf M."/>
            <person name="Daum C."/>
            <person name="Ng V."/>
            <person name="Clum A."/>
            <person name="Steindorff A."/>
            <person name="Ohm R."/>
            <person name="Martin F."/>
            <person name="Silar P."/>
            <person name="Natvig D."/>
            <person name="Lalanne C."/>
            <person name="Gautier V."/>
            <person name="Ament-Velasquez S.L."/>
            <person name="Kruys A."/>
            <person name="Hutchinson M.I."/>
            <person name="Powell A.J."/>
            <person name="Barry K."/>
            <person name="Miller A.N."/>
            <person name="Grigoriev I.V."/>
            <person name="Debuchy R."/>
            <person name="Gladieux P."/>
            <person name="Thoren M.H."/>
            <person name="Johannesson H."/>
        </authorList>
    </citation>
    <scope>NUCLEOTIDE SEQUENCE</scope>
    <source>
        <strain evidence="4">SMH2532-1</strain>
    </source>
</reference>
<dbReference type="InterPro" id="IPR000639">
    <property type="entry name" value="Epox_hydrolase-like"/>
</dbReference>
<evidence type="ECO:0000259" key="3">
    <source>
        <dbReference type="Pfam" id="PF00561"/>
    </source>
</evidence>
<gene>
    <name evidence="4" type="ORF">B0T16DRAFT_459514</name>
</gene>
<evidence type="ECO:0000256" key="1">
    <source>
        <dbReference type="ARBA" id="ARBA00022801"/>
    </source>
</evidence>
<dbReference type="Proteomes" id="UP001174936">
    <property type="component" value="Unassembled WGS sequence"/>
</dbReference>
<dbReference type="Pfam" id="PF00561">
    <property type="entry name" value="Abhydrolase_1"/>
    <property type="match status" value="1"/>
</dbReference>
<comment type="similarity">
    <text evidence="2">Belongs to the AB hydrolase superfamily. Epoxide hydrolase family.</text>
</comment>
<dbReference type="InterPro" id="IPR000073">
    <property type="entry name" value="AB_hydrolase_1"/>
</dbReference>
<name>A0AA39Y001_9PEZI</name>
<dbReference type="AlphaFoldDB" id="A0AA39Y001"/>
<feature type="domain" description="AB hydrolase-1" evidence="3">
    <location>
        <begin position="23"/>
        <end position="190"/>
    </location>
</feature>
<evidence type="ECO:0000313" key="5">
    <source>
        <dbReference type="Proteomes" id="UP001174936"/>
    </source>
</evidence>
<keyword evidence="1 4" id="KW-0378">Hydrolase</keyword>
<dbReference type="Gene3D" id="3.40.50.1820">
    <property type="entry name" value="alpha/beta hydrolase"/>
    <property type="match status" value="1"/>
</dbReference>
<organism evidence="4 5">
    <name type="scientific">Cercophora newfieldiana</name>
    <dbReference type="NCBI Taxonomy" id="92897"/>
    <lineage>
        <taxon>Eukaryota</taxon>
        <taxon>Fungi</taxon>
        <taxon>Dikarya</taxon>
        <taxon>Ascomycota</taxon>
        <taxon>Pezizomycotina</taxon>
        <taxon>Sordariomycetes</taxon>
        <taxon>Sordariomycetidae</taxon>
        <taxon>Sordariales</taxon>
        <taxon>Lasiosphaeriaceae</taxon>
        <taxon>Cercophora</taxon>
    </lineage>
</organism>
<evidence type="ECO:0000313" key="4">
    <source>
        <dbReference type="EMBL" id="KAK0643353.1"/>
    </source>
</evidence>
<accession>A0AA39Y001</accession>
<proteinExistence type="inferred from homology"/>
<dbReference type="GO" id="GO:0016787">
    <property type="term" value="F:hydrolase activity"/>
    <property type="evidence" value="ECO:0007669"/>
    <property type="project" value="UniProtKB-KW"/>
</dbReference>
<dbReference type="InterPro" id="IPR029058">
    <property type="entry name" value="AB_hydrolase_fold"/>
</dbReference>
<dbReference type="PANTHER" id="PTHR43329">
    <property type="entry name" value="EPOXIDE HYDROLASE"/>
    <property type="match status" value="1"/>
</dbReference>
<evidence type="ECO:0000256" key="2">
    <source>
        <dbReference type="ARBA" id="ARBA00038334"/>
    </source>
</evidence>
<protein>
    <submittedName>
        <fullName evidence="4">Alpha/Beta hydrolase protein</fullName>
    </submittedName>
</protein>